<dbReference type="Gene3D" id="3.40.50.620">
    <property type="entry name" value="HUPs"/>
    <property type="match status" value="1"/>
</dbReference>
<evidence type="ECO:0000313" key="2">
    <source>
        <dbReference type="EMBL" id="BCK82415.1"/>
    </source>
</evidence>
<keyword evidence="3" id="KW-1185">Reference proteome</keyword>
<dbReference type="PANTHER" id="PTHR12196">
    <property type="entry name" value="DOMAIN OF UNKNOWN FUNCTION 71 DUF71 -CONTAINING PROTEIN"/>
    <property type="match status" value="1"/>
</dbReference>
<proteinExistence type="predicted"/>
<dbReference type="CDD" id="cd01994">
    <property type="entry name" value="AANH_PF0828-like"/>
    <property type="match status" value="1"/>
</dbReference>
<dbReference type="Gene3D" id="3.90.1490.10">
    <property type="entry name" value="putative n-type atp pyrophosphatase, domain 2"/>
    <property type="match status" value="1"/>
</dbReference>
<dbReference type="Pfam" id="PF01902">
    <property type="entry name" value="Diphthami_syn_2"/>
    <property type="match status" value="1"/>
</dbReference>
<accession>A0A810Q710</accession>
<dbReference type="InterPro" id="IPR002761">
    <property type="entry name" value="Diphthami_syn_dom"/>
</dbReference>
<dbReference type="KEGG" id="vcop:MM50RIKEN_21780"/>
<evidence type="ECO:0000313" key="3">
    <source>
        <dbReference type="Proteomes" id="UP000681035"/>
    </source>
</evidence>
<reference evidence="2" key="1">
    <citation type="submission" date="2020-09" db="EMBL/GenBank/DDBJ databases">
        <title>New species isolated from human feces.</title>
        <authorList>
            <person name="Kitahara M."/>
            <person name="Shigeno Y."/>
            <person name="Shime M."/>
            <person name="Matsumoto Y."/>
            <person name="Nakamura S."/>
            <person name="Motooka D."/>
            <person name="Fukuoka S."/>
            <person name="Nishikawa H."/>
            <person name="Benno Y."/>
        </authorList>
    </citation>
    <scope>NUCLEOTIDE SEQUENCE</scope>
    <source>
        <strain evidence="2">MM50</strain>
    </source>
</reference>
<dbReference type="RefSeq" id="WP_228298391.1">
    <property type="nucleotide sequence ID" value="NZ_AP023418.1"/>
</dbReference>
<keyword evidence="2" id="KW-0067">ATP-binding</keyword>
<organism evidence="2 3">
    <name type="scientific">Vescimonas coprocola</name>
    <dbReference type="NCBI Taxonomy" id="2714355"/>
    <lineage>
        <taxon>Bacteria</taxon>
        <taxon>Bacillati</taxon>
        <taxon>Bacillota</taxon>
        <taxon>Clostridia</taxon>
        <taxon>Eubacteriales</taxon>
        <taxon>Oscillospiraceae</taxon>
        <taxon>Vescimonas</taxon>
    </lineage>
</organism>
<dbReference type="InterPro" id="IPR014729">
    <property type="entry name" value="Rossmann-like_a/b/a_fold"/>
</dbReference>
<dbReference type="InterPro" id="IPR030662">
    <property type="entry name" value="DPH6/MJ0570"/>
</dbReference>
<dbReference type="NCBIfam" id="TIGR00290">
    <property type="entry name" value="MJ0570_dom"/>
    <property type="match status" value="1"/>
</dbReference>
<dbReference type="GO" id="GO:0017183">
    <property type="term" value="P:protein histidyl modification to diphthamide"/>
    <property type="evidence" value="ECO:0007669"/>
    <property type="project" value="TreeGrafter"/>
</dbReference>
<keyword evidence="2" id="KW-0547">Nucleotide-binding</keyword>
<feature type="domain" description="Diphthamide synthase" evidence="1">
    <location>
        <begin position="12"/>
        <end position="203"/>
    </location>
</feature>
<dbReference type="EMBL" id="AP023418">
    <property type="protein sequence ID" value="BCK82415.1"/>
    <property type="molecule type" value="Genomic_DNA"/>
</dbReference>
<dbReference type="AlphaFoldDB" id="A0A810Q710"/>
<gene>
    <name evidence="2" type="ORF">MM50RIKEN_21780</name>
</gene>
<protein>
    <submittedName>
        <fullName evidence="2">ATP-binding protein</fullName>
    </submittedName>
</protein>
<dbReference type="PANTHER" id="PTHR12196:SF2">
    <property type="entry name" value="DIPHTHINE--AMMONIA LIGASE"/>
    <property type="match status" value="1"/>
</dbReference>
<dbReference type="GO" id="GO:0017178">
    <property type="term" value="F:diphthine-ammonia ligase activity"/>
    <property type="evidence" value="ECO:0007669"/>
    <property type="project" value="TreeGrafter"/>
</dbReference>
<name>A0A810Q710_9FIRM</name>
<dbReference type="Proteomes" id="UP000681035">
    <property type="component" value="Chromosome"/>
</dbReference>
<dbReference type="GO" id="GO:0005524">
    <property type="term" value="F:ATP binding"/>
    <property type="evidence" value="ECO:0007669"/>
    <property type="project" value="UniProtKB-KW"/>
</dbReference>
<dbReference type="SUPFAM" id="SSF52402">
    <property type="entry name" value="Adenine nucleotide alpha hydrolases-like"/>
    <property type="match status" value="1"/>
</dbReference>
<evidence type="ECO:0000259" key="1">
    <source>
        <dbReference type="Pfam" id="PF01902"/>
    </source>
</evidence>
<sequence>MENTLAGVAGKKFILSYSCGKDSTLCLHKMLEAGAEPMALLVMFNPEAGRSYFHGVDPALLEEYGKALELPLLAVPTGGEEYHLSMEAALRRAKEQGVELVCFGDIDIENNRAWGEERCRNVGLEAVYPLWHHDRQENVREVLELGYRCLIKTLDRRVLPRQLLGRVMDRAMVEEMIACGVDICGENGEFHTIAVDGPVFHRPIPYCVRQLLDLGDYSVADITVPEKE</sequence>